<keyword evidence="2" id="KW-0378">Hydrolase</keyword>
<feature type="compositionally biased region" description="Polar residues" evidence="4">
    <location>
        <begin position="86"/>
        <end position="97"/>
    </location>
</feature>
<feature type="compositionally biased region" description="Basic residues" evidence="4">
    <location>
        <begin position="875"/>
        <end position="891"/>
    </location>
</feature>
<feature type="compositionally biased region" description="Basic and acidic residues" evidence="4">
    <location>
        <begin position="1116"/>
        <end position="1130"/>
    </location>
</feature>
<dbReference type="Proteomes" id="UP001304895">
    <property type="component" value="Unassembled WGS sequence"/>
</dbReference>
<sequence length="1299" mass="143931">MADTAETELASASAIGAAPAETPPPRVLETSSATEPIFPPLHNNADADADSITTRASAPSRAGGGGGGVGDDNDEDEPAVARPFHRTSSPDPTSRPGQSVAVDDDDDDDERRIGSGDGAGPRPRIKQKMHRFSLYETASRFYIVGGDVTERRYRILKIDRTNDDDSELSITDDKTVYTQKDMNQLLDTIDDGNKGTGGLRLRCTTWGLLGFIKFTGPYYMLLITKKSTVAMVGGHYVYQIDGTDLIPLTSPNFKMDQSNTEESRFLGILDNLDLTKSFYYSYSYDITRTLQHNITRERAALVNGQPCSADDDLNSMFVWNNHLLQPAAKVLNKPYDWCRPIIHGYIDQAAVSVYGRSAHITIIARRSRFFAGARFLKRGSNDLGYVANDVETEQIVSEAMTTSFHAPGPKFFANPTYTSYVQHRGSIPLYWTQDNTGVTPKPPIELNLVDPFYTAAALHFDNLFGRYGAPVYVLNLIKSRERTPREGKLLEEYTRAIEYLNQFLPADCKIIHRAWDMSRAAKSRDQDVIGTLETIAEEVVTTTGFFQNGDGHTTPIRVQNGVARTNCIDCLDRTNAAQFVIGKRALGHQLHALGILGDTAIQYDTDAVNLFTHMYHDHGDTIAVQYGGSQLVNTMETYRKINQWTSHSRDMIESFKRYYNNSFLDGQRQEAYNLFLGNYIFVQGQPMLWDLATDYYLHHEDPRTWLDKGRRDYIHWYTPEFLRRRALDPYPCAKGTVTSRPVAAYDDYWLEYYRPSTLSSFPKMFPYKMNSTIKYIPFKSTQDGRYDLSPFRVRNDGDGEGHERRKAGRKEVNIVAPRDLARIADDAETSSINERGPPFPPATPAASNSTGRTLSLRWLQQGPNDKHPNGLPGPHNHHHHHHNRIHNRHPSIIKDPAPYTPHHHRSRNPAGNGTDTTTTATTTTTTTTATAALEKSRAAQWTFTQVVQSSLNPSVTPAEADDYARYVSHPHNLPLVTSAATPAADLVEPEYTEYVSGRWRDEGLSSVGWGGSARVGGGGRGGGFGGEEEEEEEEDGEGEGRVEDEMGGDRALYVETVRVAENALTVTEEDALKKRYKAYRKWLRGKSLFKQQPLVLDEAVGGGLVPVLGEMQPAEHKRVEDPVLPRRPRDPGPAVCDGRLEGLGRGEECGRGHRGEGDGRSLLAEHIHDLDVVLGVEIGHEDALAEHPVQQAVPWSVGDAVLARAGLLVCQRAQRRVGGDQQLHRFVDGRQAGEKGQGREDGVLEDLCQAGVVEGPVGELGEELGQDEQTLAADWGGGVVGEGEQDGDEERPVRGDDAG</sequence>
<feature type="region of interest" description="Disordered" evidence="4">
    <location>
        <begin position="1116"/>
        <end position="1141"/>
    </location>
</feature>
<feature type="region of interest" description="Disordered" evidence="4">
    <location>
        <begin position="1"/>
        <end position="125"/>
    </location>
</feature>
<evidence type="ECO:0000256" key="3">
    <source>
        <dbReference type="ARBA" id="ARBA00023136"/>
    </source>
</evidence>
<dbReference type="GO" id="GO:0012505">
    <property type="term" value="C:endomembrane system"/>
    <property type="evidence" value="ECO:0007669"/>
    <property type="project" value="UniProtKB-SubCell"/>
</dbReference>
<feature type="compositionally biased region" description="Acidic residues" evidence="4">
    <location>
        <begin position="1026"/>
        <end position="1037"/>
    </location>
</feature>
<protein>
    <recommendedName>
        <fullName evidence="5">SAC domain-containing protein</fullName>
    </recommendedName>
</protein>
<dbReference type="InterPro" id="IPR002013">
    <property type="entry name" value="SAC_dom"/>
</dbReference>
<evidence type="ECO:0000313" key="7">
    <source>
        <dbReference type="Proteomes" id="UP001304895"/>
    </source>
</evidence>
<keyword evidence="7" id="KW-1185">Reference proteome</keyword>
<name>A0AAN6ZDD5_9PEZI</name>
<evidence type="ECO:0000313" key="6">
    <source>
        <dbReference type="EMBL" id="KAK4134182.1"/>
    </source>
</evidence>
<feature type="region of interest" description="Disordered" evidence="4">
    <location>
        <begin position="789"/>
        <end position="812"/>
    </location>
</feature>
<feature type="compositionally biased region" description="Basic and acidic residues" evidence="4">
    <location>
        <begin position="793"/>
        <end position="803"/>
    </location>
</feature>
<comment type="caution">
    <text evidence="6">The sequence shown here is derived from an EMBL/GenBank/DDBJ whole genome shotgun (WGS) entry which is preliminary data.</text>
</comment>
<feature type="region of interest" description="Disordered" evidence="4">
    <location>
        <begin position="828"/>
        <end position="923"/>
    </location>
</feature>
<dbReference type="PANTHER" id="PTHR45738">
    <property type="entry name" value="POLYPHOSPHOINOSITIDE PHOSPHATASE"/>
    <property type="match status" value="1"/>
</dbReference>
<dbReference type="PANTHER" id="PTHR45738:SF5">
    <property type="entry name" value="POLYPHOSPHOINOSITIDE PHOSPHATASE"/>
    <property type="match status" value="1"/>
</dbReference>
<evidence type="ECO:0000256" key="2">
    <source>
        <dbReference type="ARBA" id="ARBA00022801"/>
    </source>
</evidence>
<comment type="subcellular location">
    <subcellularLocation>
        <location evidence="1">Endomembrane system</location>
    </subcellularLocation>
</comment>
<dbReference type="GO" id="GO:0043813">
    <property type="term" value="F:phosphatidylinositol-3,5-bisphosphate 5-phosphatase activity"/>
    <property type="evidence" value="ECO:0007669"/>
    <property type="project" value="InterPro"/>
</dbReference>
<dbReference type="PROSITE" id="PS50275">
    <property type="entry name" value="SAC"/>
    <property type="match status" value="1"/>
</dbReference>
<feature type="compositionally biased region" description="Gly residues" evidence="4">
    <location>
        <begin position="1008"/>
        <end position="1025"/>
    </location>
</feature>
<feature type="compositionally biased region" description="Basic and acidic residues" evidence="4">
    <location>
        <begin position="1038"/>
        <end position="1048"/>
    </location>
</feature>
<gene>
    <name evidence="6" type="ORF">BT67DRAFT_434299</name>
</gene>
<reference evidence="6" key="1">
    <citation type="journal article" date="2023" name="Mol. Phylogenet. Evol.">
        <title>Genome-scale phylogeny and comparative genomics of the fungal order Sordariales.</title>
        <authorList>
            <person name="Hensen N."/>
            <person name="Bonometti L."/>
            <person name="Westerberg I."/>
            <person name="Brannstrom I.O."/>
            <person name="Guillou S."/>
            <person name="Cros-Aarteil S."/>
            <person name="Calhoun S."/>
            <person name="Haridas S."/>
            <person name="Kuo A."/>
            <person name="Mondo S."/>
            <person name="Pangilinan J."/>
            <person name="Riley R."/>
            <person name="LaButti K."/>
            <person name="Andreopoulos B."/>
            <person name="Lipzen A."/>
            <person name="Chen C."/>
            <person name="Yan M."/>
            <person name="Daum C."/>
            <person name="Ng V."/>
            <person name="Clum A."/>
            <person name="Steindorff A."/>
            <person name="Ohm R.A."/>
            <person name="Martin F."/>
            <person name="Silar P."/>
            <person name="Natvig D.O."/>
            <person name="Lalanne C."/>
            <person name="Gautier V."/>
            <person name="Ament-Velasquez S.L."/>
            <person name="Kruys A."/>
            <person name="Hutchinson M.I."/>
            <person name="Powell A.J."/>
            <person name="Barry K."/>
            <person name="Miller A.N."/>
            <person name="Grigoriev I.V."/>
            <person name="Debuchy R."/>
            <person name="Gladieux P."/>
            <person name="Hiltunen Thoren M."/>
            <person name="Johannesson H."/>
        </authorList>
    </citation>
    <scope>NUCLEOTIDE SEQUENCE</scope>
    <source>
        <strain evidence="6">CBS 123565</strain>
    </source>
</reference>
<feature type="region of interest" description="Disordered" evidence="4">
    <location>
        <begin position="1275"/>
        <end position="1299"/>
    </location>
</feature>
<evidence type="ECO:0000256" key="4">
    <source>
        <dbReference type="SAM" id="MobiDB-lite"/>
    </source>
</evidence>
<keyword evidence="3" id="KW-0472">Membrane</keyword>
<feature type="compositionally biased region" description="Basic and acidic residues" evidence="4">
    <location>
        <begin position="1290"/>
        <end position="1299"/>
    </location>
</feature>
<organism evidence="6 7">
    <name type="scientific">Trichocladium antarcticum</name>
    <dbReference type="NCBI Taxonomy" id="1450529"/>
    <lineage>
        <taxon>Eukaryota</taxon>
        <taxon>Fungi</taxon>
        <taxon>Dikarya</taxon>
        <taxon>Ascomycota</taxon>
        <taxon>Pezizomycotina</taxon>
        <taxon>Sordariomycetes</taxon>
        <taxon>Sordariomycetidae</taxon>
        <taxon>Sordariales</taxon>
        <taxon>Chaetomiaceae</taxon>
        <taxon>Trichocladium</taxon>
    </lineage>
</organism>
<accession>A0AAN6ZDD5</accession>
<proteinExistence type="predicted"/>
<evidence type="ECO:0000259" key="5">
    <source>
        <dbReference type="PROSITE" id="PS50275"/>
    </source>
</evidence>
<dbReference type="InterPro" id="IPR043573">
    <property type="entry name" value="Fig4-like"/>
</dbReference>
<feature type="domain" description="SAC" evidence="5">
    <location>
        <begin position="269"/>
        <end position="628"/>
    </location>
</feature>
<reference evidence="6" key="2">
    <citation type="submission" date="2023-05" db="EMBL/GenBank/DDBJ databases">
        <authorList>
            <consortium name="Lawrence Berkeley National Laboratory"/>
            <person name="Steindorff A."/>
            <person name="Hensen N."/>
            <person name="Bonometti L."/>
            <person name="Westerberg I."/>
            <person name="Brannstrom I.O."/>
            <person name="Guillou S."/>
            <person name="Cros-Aarteil S."/>
            <person name="Calhoun S."/>
            <person name="Haridas S."/>
            <person name="Kuo A."/>
            <person name="Mondo S."/>
            <person name="Pangilinan J."/>
            <person name="Riley R."/>
            <person name="Labutti K."/>
            <person name="Andreopoulos B."/>
            <person name="Lipzen A."/>
            <person name="Chen C."/>
            <person name="Yanf M."/>
            <person name="Daum C."/>
            <person name="Ng V."/>
            <person name="Clum A."/>
            <person name="Ohm R."/>
            <person name="Martin F."/>
            <person name="Silar P."/>
            <person name="Natvig D."/>
            <person name="Lalanne C."/>
            <person name="Gautier V."/>
            <person name="Ament-Velasquez S.L."/>
            <person name="Kruys A."/>
            <person name="Hutchinson M.I."/>
            <person name="Powell A.J."/>
            <person name="Barry K."/>
            <person name="Miller A.N."/>
            <person name="Grigoriev I.V."/>
            <person name="Debuchy R."/>
            <person name="Gladieux P."/>
            <person name="Thoren M.H."/>
            <person name="Johannesson H."/>
        </authorList>
    </citation>
    <scope>NUCLEOTIDE SEQUENCE</scope>
    <source>
        <strain evidence="6">CBS 123565</strain>
    </source>
</reference>
<feature type="compositionally biased region" description="Low complexity" evidence="4">
    <location>
        <begin position="10"/>
        <end position="20"/>
    </location>
</feature>
<dbReference type="EMBL" id="MU853409">
    <property type="protein sequence ID" value="KAK4134182.1"/>
    <property type="molecule type" value="Genomic_DNA"/>
</dbReference>
<dbReference type="Pfam" id="PF02383">
    <property type="entry name" value="Syja_N"/>
    <property type="match status" value="1"/>
</dbReference>
<feature type="region of interest" description="Disordered" evidence="4">
    <location>
        <begin position="1007"/>
        <end position="1048"/>
    </location>
</feature>
<evidence type="ECO:0000256" key="1">
    <source>
        <dbReference type="ARBA" id="ARBA00004308"/>
    </source>
</evidence>
<dbReference type="GO" id="GO:0046856">
    <property type="term" value="P:phosphatidylinositol dephosphorylation"/>
    <property type="evidence" value="ECO:0007669"/>
    <property type="project" value="InterPro"/>
</dbReference>